<reference evidence="1" key="1">
    <citation type="submission" date="2014-09" db="EMBL/GenBank/DDBJ databases">
        <authorList>
            <person name="Magalhaes I.L.F."/>
            <person name="Oliveira U."/>
            <person name="Santos F.R."/>
            <person name="Vidigal T.H.D.A."/>
            <person name="Brescovit A.D."/>
            <person name="Santos A.J."/>
        </authorList>
    </citation>
    <scope>NUCLEOTIDE SEQUENCE</scope>
    <source>
        <tissue evidence="1">Shoot tissue taken approximately 20 cm above the soil surface</tissue>
    </source>
</reference>
<name>A0A0A8YEQ4_ARUDO</name>
<reference evidence="1" key="2">
    <citation type="journal article" date="2015" name="Data Brief">
        <title>Shoot transcriptome of the giant reed, Arundo donax.</title>
        <authorList>
            <person name="Barrero R.A."/>
            <person name="Guerrero F.D."/>
            <person name="Moolhuijzen P."/>
            <person name="Goolsby J.A."/>
            <person name="Tidwell J."/>
            <person name="Bellgard S.E."/>
            <person name="Bellgard M.I."/>
        </authorList>
    </citation>
    <scope>NUCLEOTIDE SEQUENCE</scope>
    <source>
        <tissue evidence="1">Shoot tissue taken approximately 20 cm above the soil surface</tissue>
    </source>
</reference>
<sequence length="40" mass="4680">MVSSFDFRIMSCRQSLSFFQDQSCSITILEWICAVELTRT</sequence>
<accession>A0A0A8YEQ4</accession>
<proteinExistence type="predicted"/>
<organism evidence="1">
    <name type="scientific">Arundo donax</name>
    <name type="common">Giant reed</name>
    <name type="synonym">Donax arundinaceus</name>
    <dbReference type="NCBI Taxonomy" id="35708"/>
    <lineage>
        <taxon>Eukaryota</taxon>
        <taxon>Viridiplantae</taxon>
        <taxon>Streptophyta</taxon>
        <taxon>Embryophyta</taxon>
        <taxon>Tracheophyta</taxon>
        <taxon>Spermatophyta</taxon>
        <taxon>Magnoliopsida</taxon>
        <taxon>Liliopsida</taxon>
        <taxon>Poales</taxon>
        <taxon>Poaceae</taxon>
        <taxon>PACMAD clade</taxon>
        <taxon>Arundinoideae</taxon>
        <taxon>Arundineae</taxon>
        <taxon>Arundo</taxon>
    </lineage>
</organism>
<protein>
    <submittedName>
        <fullName evidence="1">Uncharacterized protein</fullName>
    </submittedName>
</protein>
<dbReference type="AlphaFoldDB" id="A0A0A8YEQ4"/>
<dbReference type="EMBL" id="GBRH01273266">
    <property type="protein sequence ID" value="JAD24629.1"/>
    <property type="molecule type" value="Transcribed_RNA"/>
</dbReference>
<evidence type="ECO:0000313" key="1">
    <source>
        <dbReference type="EMBL" id="JAD24629.1"/>
    </source>
</evidence>